<dbReference type="OrthoDB" id="6365554at2759"/>
<keyword evidence="5" id="KW-0539">Nucleus</keyword>
<organism evidence="6 7">
    <name type="scientific">Eleutherodactylus coqui</name>
    <name type="common">Puerto Rican coqui</name>
    <dbReference type="NCBI Taxonomy" id="57060"/>
    <lineage>
        <taxon>Eukaryota</taxon>
        <taxon>Metazoa</taxon>
        <taxon>Chordata</taxon>
        <taxon>Craniata</taxon>
        <taxon>Vertebrata</taxon>
        <taxon>Euteleostomi</taxon>
        <taxon>Amphibia</taxon>
        <taxon>Batrachia</taxon>
        <taxon>Anura</taxon>
        <taxon>Neobatrachia</taxon>
        <taxon>Hyloidea</taxon>
        <taxon>Eleutherodactylidae</taxon>
        <taxon>Eleutherodactylinae</taxon>
        <taxon>Eleutherodactylus</taxon>
        <taxon>Eleutherodactylus</taxon>
    </lineage>
</organism>
<evidence type="ECO:0000313" key="6">
    <source>
        <dbReference type="EMBL" id="KAG9493720.1"/>
    </source>
</evidence>
<evidence type="ECO:0000256" key="5">
    <source>
        <dbReference type="ARBA" id="ARBA00023242"/>
    </source>
</evidence>
<reference evidence="6" key="1">
    <citation type="thesis" date="2020" institute="ProQuest LLC" country="789 East Eisenhower Parkway, Ann Arbor, MI, USA">
        <title>Comparative Genomics and Chromosome Evolution.</title>
        <authorList>
            <person name="Mudd A.B."/>
        </authorList>
    </citation>
    <scope>NUCLEOTIDE SEQUENCE</scope>
    <source>
        <strain evidence="6">HN-11 Male</strain>
        <tissue evidence="6">Kidney and liver</tissue>
    </source>
</reference>
<gene>
    <name evidence="6" type="ORF">GDO78_001542</name>
</gene>
<proteinExistence type="inferred from homology"/>
<sequence>MAAQLPLSRLFASLQPGDMMNIAADEQANKPGILIGQKGGREVQVTGTAELSAAPNRARVCIRVASSKGSAVEAKNSVLRRLEYIEQSLRQAGVTDENITISKEIERKTNAYQMDAEVCVVFEQFEKLQDICNMIVEKLDSSVCISSPHFYHTSENMEKLRRQVCLNAVSNARRKAQDVCRLVGQSLGKAIIIREEEMKEWEDQADCVSSSIQHKIKSATIHAASKVSATFEIKGKERNKKNC</sequence>
<dbReference type="InterPro" id="IPR007497">
    <property type="entry name" value="SIMPL/DUF541"/>
</dbReference>
<dbReference type="InterPro" id="IPR030312">
    <property type="entry name" value="IRAK1BP1"/>
</dbReference>
<comment type="caution">
    <text evidence="6">The sequence shown here is derived from an EMBL/GenBank/DDBJ whole genome shotgun (WGS) entry which is preliminary data.</text>
</comment>
<dbReference type="Pfam" id="PF04402">
    <property type="entry name" value="SIMPL"/>
    <property type="match status" value="1"/>
</dbReference>
<comment type="subcellular location">
    <subcellularLocation>
        <location evidence="2">Cytoplasm</location>
    </subcellularLocation>
    <subcellularLocation>
        <location evidence="1">Nucleus</location>
    </subcellularLocation>
</comment>
<keyword evidence="7" id="KW-1185">Reference proteome</keyword>
<keyword evidence="4" id="KW-0963">Cytoplasm</keyword>
<dbReference type="Gene3D" id="3.30.110.170">
    <property type="entry name" value="Protein of unknown function (DUF541), domain 1"/>
    <property type="match status" value="1"/>
</dbReference>
<evidence type="ECO:0000256" key="3">
    <source>
        <dbReference type="ARBA" id="ARBA00005509"/>
    </source>
</evidence>
<dbReference type="GO" id="GO:0006955">
    <property type="term" value="P:immune response"/>
    <property type="evidence" value="ECO:0007669"/>
    <property type="project" value="InterPro"/>
</dbReference>
<evidence type="ECO:0008006" key="8">
    <source>
        <dbReference type="Google" id="ProtNLM"/>
    </source>
</evidence>
<evidence type="ECO:0000256" key="2">
    <source>
        <dbReference type="ARBA" id="ARBA00004496"/>
    </source>
</evidence>
<dbReference type="AlphaFoldDB" id="A0A8J6FVH2"/>
<name>A0A8J6FVH2_ELECQ</name>
<evidence type="ECO:0000313" key="7">
    <source>
        <dbReference type="Proteomes" id="UP000770717"/>
    </source>
</evidence>
<dbReference type="PANTHER" id="PTHR18842">
    <property type="entry name" value="INTERLEUKIN-1 RECEPTOR-ASSOCIATED KINASE 1-BINDING PROTEIN 1"/>
    <property type="match status" value="1"/>
</dbReference>
<dbReference type="GO" id="GO:0043123">
    <property type="term" value="P:positive regulation of canonical NF-kappaB signal transduction"/>
    <property type="evidence" value="ECO:0007669"/>
    <property type="project" value="InterPro"/>
</dbReference>
<dbReference type="GO" id="GO:0005634">
    <property type="term" value="C:nucleus"/>
    <property type="evidence" value="ECO:0007669"/>
    <property type="project" value="UniProtKB-SubCell"/>
</dbReference>
<dbReference type="EMBL" id="WNTK01000001">
    <property type="protein sequence ID" value="KAG9493720.1"/>
    <property type="molecule type" value="Genomic_DNA"/>
</dbReference>
<evidence type="ECO:0000256" key="1">
    <source>
        <dbReference type="ARBA" id="ARBA00004123"/>
    </source>
</evidence>
<comment type="similarity">
    <text evidence="3">Belongs to the IRAK1BP1 family.</text>
</comment>
<evidence type="ECO:0000256" key="4">
    <source>
        <dbReference type="ARBA" id="ARBA00022490"/>
    </source>
</evidence>
<dbReference type="PANTHER" id="PTHR18842:SF2">
    <property type="entry name" value="INTERLEUKIN-1 RECEPTOR-ASSOCIATED KINASE 1-BINDING PROTEIN 1"/>
    <property type="match status" value="1"/>
</dbReference>
<dbReference type="Proteomes" id="UP000770717">
    <property type="component" value="Unassembled WGS sequence"/>
</dbReference>
<accession>A0A8J6FVH2</accession>
<dbReference type="GO" id="GO:0005737">
    <property type="term" value="C:cytoplasm"/>
    <property type="evidence" value="ECO:0007669"/>
    <property type="project" value="UniProtKB-SubCell"/>
</dbReference>
<protein>
    <recommendedName>
        <fullName evidence="8">Interleukin-1 receptor-associated kinase 1-binding protein 1</fullName>
    </recommendedName>
</protein>